<sequence length="469" mass="55421">MSKFIKFLISLLFIIQIDCQIKDFQSTLQNCIVQAQSQQSENYFLSQLNTFNKSLQRRQNIEYTNEINKKIQEIQVSLKKNSDQQSEIDQQVWDCVLIENDIQYDKNNFQNKKEQNLFINNNKNSTNTDGKPSIQVQYIGNLGDYCKNFQKSDLDKLYQKMQQKLNKNLNSVADLYALVQELQSSVENQDEKLYLNCLNQVVKNPPRVDINGVNKKFADLKGYCKNSYTWGCIDSWEYLSTQTRKLTNNQMYQLISNQKNMKNQSQTYNEFWGCMENQFKNNYEPKFYYQNYTDVEVLNKCQDCYQWKDYNYDESQPSVQNNKTSNSEIQNYIEENKLNSDYWQCVEKTTSLPQKIRKWLMIAALLLLLLGLLIYAIYKIKKTKIVKGFPIIISQANKQNEMLHCRNTPYMSQLGDSQSQIYYENAKRYNNSNNNLQAQQNMPLDNSYIQGGHLVTYVQPTQIVVNRYF</sequence>
<evidence type="ECO:0000256" key="1">
    <source>
        <dbReference type="SAM" id="Phobius"/>
    </source>
</evidence>
<feature type="chain" id="PRO_5006867437" description="Transmembrane protein" evidence="2">
    <location>
        <begin position="20"/>
        <end position="469"/>
    </location>
</feature>
<dbReference type="AlphaFoldDB" id="A0A0V0QHR2"/>
<keyword evidence="4" id="KW-1185">Reference proteome</keyword>
<evidence type="ECO:0000313" key="4">
    <source>
        <dbReference type="Proteomes" id="UP000054937"/>
    </source>
</evidence>
<protein>
    <recommendedName>
        <fullName evidence="5">Transmembrane protein</fullName>
    </recommendedName>
</protein>
<dbReference type="InParanoid" id="A0A0V0QHR2"/>
<comment type="caution">
    <text evidence="3">The sequence shown here is derived from an EMBL/GenBank/DDBJ whole genome shotgun (WGS) entry which is preliminary data.</text>
</comment>
<organism evidence="3 4">
    <name type="scientific">Pseudocohnilembus persalinus</name>
    <name type="common">Ciliate</name>
    <dbReference type="NCBI Taxonomy" id="266149"/>
    <lineage>
        <taxon>Eukaryota</taxon>
        <taxon>Sar</taxon>
        <taxon>Alveolata</taxon>
        <taxon>Ciliophora</taxon>
        <taxon>Intramacronucleata</taxon>
        <taxon>Oligohymenophorea</taxon>
        <taxon>Scuticociliatia</taxon>
        <taxon>Philasterida</taxon>
        <taxon>Pseudocohnilembidae</taxon>
        <taxon>Pseudocohnilembus</taxon>
    </lineage>
</organism>
<name>A0A0V0QHR2_PSEPJ</name>
<evidence type="ECO:0008006" key="5">
    <source>
        <dbReference type="Google" id="ProtNLM"/>
    </source>
</evidence>
<proteinExistence type="predicted"/>
<evidence type="ECO:0000256" key="2">
    <source>
        <dbReference type="SAM" id="SignalP"/>
    </source>
</evidence>
<keyword evidence="2" id="KW-0732">Signal</keyword>
<gene>
    <name evidence="3" type="ORF">PPERSA_01594</name>
</gene>
<keyword evidence="1" id="KW-0812">Transmembrane</keyword>
<dbReference type="EMBL" id="LDAU01000166">
    <property type="protein sequence ID" value="KRX01724.1"/>
    <property type="molecule type" value="Genomic_DNA"/>
</dbReference>
<feature type="signal peptide" evidence="2">
    <location>
        <begin position="1"/>
        <end position="19"/>
    </location>
</feature>
<feature type="transmembrane region" description="Helical" evidence="1">
    <location>
        <begin position="359"/>
        <end position="378"/>
    </location>
</feature>
<keyword evidence="1" id="KW-0472">Membrane</keyword>
<accession>A0A0V0QHR2</accession>
<dbReference type="Proteomes" id="UP000054937">
    <property type="component" value="Unassembled WGS sequence"/>
</dbReference>
<evidence type="ECO:0000313" key="3">
    <source>
        <dbReference type="EMBL" id="KRX01724.1"/>
    </source>
</evidence>
<keyword evidence="1" id="KW-1133">Transmembrane helix</keyword>
<reference evidence="3 4" key="1">
    <citation type="journal article" date="2015" name="Sci. Rep.">
        <title>Genome of the facultative scuticociliatosis pathogen Pseudocohnilembus persalinus provides insight into its virulence through horizontal gene transfer.</title>
        <authorList>
            <person name="Xiong J."/>
            <person name="Wang G."/>
            <person name="Cheng J."/>
            <person name="Tian M."/>
            <person name="Pan X."/>
            <person name="Warren A."/>
            <person name="Jiang C."/>
            <person name="Yuan D."/>
            <person name="Miao W."/>
        </authorList>
    </citation>
    <scope>NUCLEOTIDE SEQUENCE [LARGE SCALE GENOMIC DNA]</scope>
    <source>
        <strain evidence="3">36N120E</strain>
    </source>
</reference>